<dbReference type="Proteomes" id="UP000742786">
    <property type="component" value="Unassembled WGS sequence"/>
</dbReference>
<reference evidence="10" key="1">
    <citation type="submission" date="2021-04" db="EMBL/GenBank/DDBJ databases">
        <authorList>
            <person name="Hornung B."/>
        </authorList>
    </citation>
    <scope>NUCLEOTIDE SEQUENCE</scope>
    <source>
        <strain evidence="10">G5G6</strain>
    </source>
</reference>
<evidence type="ECO:0000256" key="9">
    <source>
        <dbReference type="HAMAP-Rule" id="MF_00024"/>
    </source>
</evidence>
<evidence type="ECO:0000313" key="10">
    <source>
        <dbReference type="EMBL" id="CAG4882619.1"/>
    </source>
</evidence>
<keyword evidence="6 9" id="KW-0812">Transmembrane</keyword>
<comment type="pathway">
    <text evidence="2 9">Cofactor biosynthesis; adenosylcobalamin biosynthesis.</text>
</comment>
<comment type="caution">
    <text evidence="10">The sequence shown here is derived from an EMBL/GenBank/DDBJ whole genome shotgun (WGS) entry which is preliminary data.</text>
</comment>
<feature type="transmembrane region" description="Helical" evidence="9">
    <location>
        <begin position="46"/>
        <end position="68"/>
    </location>
</feature>
<dbReference type="AlphaFoldDB" id="A0A916MZ67"/>
<comment type="function">
    <text evidence="9">Converts cobyric acid to cobinamide by the addition of aminopropanol on the F carboxylic group.</text>
</comment>
<protein>
    <recommendedName>
        <fullName evidence="9">Cobalamin biosynthesis protein CobD</fullName>
    </recommendedName>
</protein>
<comment type="subcellular location">
    <subcellularLocation>
        <location evidence="1 9">Cell membrane</location>
        <topology evidence="1 9">Multi-pass membrane protein</topology>
    </subcellularLocation>
</comment>
<feature type="transmembrane region" description="Helical" evidence="9">
    <location>
        <begin position="286"/>
        <end position="307"/>
    </location>
</feature>
<organism evidence="10 11">
    <name type="scientific">Georgfuchsia toluolica</name>
    <dbReference type="NCBI Taxonomy" id="424218"/>
    <lineage>
        <taxon>Bacteria</taxon>
        <taxon>Pseudomonadati</taxon>
        <taxon>Pseudomonadota</taxon>
        <taxon>Betaproteobacteria</taxon>
        <taxon>Nitrosomonadales</taxon>
        <taxon>Sterolibacteriaceae</taxon>
        <taxon>Georgfuchsia</taxon>
    </lineage>
</organism>
<dbReference type="PANTHER" id="PTHR34308">
    <property type="entry name" value="COBALAMIN BIOSYNTHESIS PROTEIN CBIB"/>
    <property type="match status" value="1"/>
</dbReference>
<feature type="transmembrane region" description="Helical" evidence="9">
    <location>
        <begin position="149"/>
        <end position="170"/>
    </location>
</feature>
<name>A0A916MZ67_9PROT</name>
<dbReference type="GO" id="GO:0048472">
    <property type="term" value="F:threonine-phosphate decarboxylase activity"/>
    <property type="evidence" value="ECO:0007669"/>
    <property type="project" value="InterPro"/>
</dbReference>
<proteinExistence type="inferred from homology"/>
<sequence>MTLFPAIVALVIEQYRPLPVQGWVMAPLSRSFAFLDRQFNDGKYRHGIVAWLFGVAAPALLLAIGYLLLAASYPLAALLLAVATLYLTMGFRQFSHHFTNVQLALRAGELDRARALLAEWRGRSGDRLGSNEIARLAMEQALIECHRHVFAPLIWFSLFGPGGALFYRLALFAQRYWKDGPPEIGSTRFGQFSQRAFYLIDWLPLRLTAVAFAVTGDFEDAIFCWRTQAAGWPEPEQGILLASGAGAMGVRLGLPVQDSAYGVEDRPEMGLGDDADADFMQSAIGLAWRTLVLYLLVMALVWIAGWVN</sequence>
<gene>
    <name evidence="9 10" type="primary">cobD</name>
    <name evidence="10" type="ORF">GTOL_10501</name>
</gene>
<evidence type="ECO:0000256" key="7">
    <source>
        <dbReference type="ARBA" id="ARBA00022989"/>
    </source>
</evidence>
<comment type="similarity">
    <text evidence="3 9">Belongs to the CobD/CbiB family.</text>
</comment>
<keyword evidence="5 9" id="KW-0169">Cobalamin biosynthesis</keyword>
<evidence type="ECO:0000256" key="3">
    <source>
        <dbReference type="ARBA" id="ARBA00006263"/>
    </source>
</evidence>
<evidence type="ECO:0000256" key="6">
    <source>
        <dbReference type="ARBA" id="ARBA00022692"/>
    </source>
</evidence>
<dbReference type="EMBL" id="CAJQUM010000001">
    <property type="protein sequence ID" value="CAG4882619.1"/>
    <property type="molecule type" value="Genomic_DNA"/>
</dbReference>
<keyword evidence="11" id="KW-1185">Reference proteome</keyword>
<evidence type="ECO:0000256" key="4">
    <source>
        <dbReference type="ARBA" id="ARBA00022475"/>
    </source>
</evidence>
<dbReference type="InterPro" id="IPR004485">
    <property type="entry name" value="Cobalamin_biosynth_CobD/CbiB"/>
</dbReference>
<dbReference type="PANTHER" id="PTHR34308:SF1">
    <property type="entry name" value="COBALAMIN BIOSYNTHESIS PROTEIN CBIB"/>
    <property type="match status" value="1"/>
</dbReference>
<dbReference type="Pfam" id="PF03186">
    <property type="entry name" value="CobD_Cbib"/>
    <property type="match status" value="1"/>
</dbReference>
<dbReference type="HAMAP" id="MF_00024">
    <property type="entry name" value="CobD_CbiB"/>
    <property type="match status" value="1"/>
</dbReference>
<feature type="transmembrane region" description="Helical" evidence="9">
    <location>
        <begin position="75"/>
        <end position="94"/>
    </location>
</feature>
<evidence type="ECO:0000256" key="1">
    <source>
        <dbReference type="ARBA" id="ARBA00004651"/>
    </source>
</evidence>
<keyword evidence="4 9" id="KW-1003">Cell membrane</keyword>
<evidence type="ECO:0000313" key="11">
    <source>
        <dbReference type="Proteomes" id="UP000742786"/>
    </source>
</evidence>
<dbReference type="RefSeq" id="WP_220634675.1">
    <property type="nucleotide sequence ID" value="NZ_CAJQUM010000001.1"/>
</dbReference>
<accession>A0A916MZ67</accession>
<dbReference type="GO" id="GO:0005886">
    <property type="term" value="C:plasma membrane"/>
    <property type="evidence" value="ECO:0007669"/>
    <property type="project" value="UniProtKB-SubCell"/>
</dbReference>
<keyword evidence="8 9" id="KW-0472">Membrane</keyword>
<dbReference type="NCBIfam" id="NF005792">
    <property type="entry name" value="PRK07630.1"/>
    <property type="match status" value="1"/>
</dbReference>
<comment type="caution">
    <text evidence="9">Lacks conserved residue(s) required for the propagation of feature annotation.</text>
</comment>
<keyword evidence="7 9" id="KW-1133">Transmembrane helix</keyword>
<evidence type="ECO:0000256" key="8">
    <source>
        <dbReference type="ARBA" id="ARBA00023136"/>
    </source>
</evidence>
<evidence type="ECO:0000256" key="5">
    <source>
        <dbReference type="ARBA" id="ARBA00022573"/>
    </source>
</evidence>
<evidence type="ECO:0000256" key="2">
    <source>
        <dbReference type="ARBA" id="ARBA00004953"/>
    </source>
</evidence>
<dbReference type="GO" id="GO:0015420">
    <property type="term" value="F:ABC-type vitamin B12 transporter activity"/>
    <property type="evidence" value="ECO:0007669"/>
    <property type="project" value="UniProtKB-UniRule"/>
</dbReference>
<dbReference type="GO" id="GO:0009236">
    <property type="term" value="P:cobalamin biosynthetic process"/>
    <property type="evidence" value="ECO:0007669"/>
    <property type="project" value="UniProtKB-UniRule"/>
</dbReference>